<keyword evidence="2" id="KW-1185">Reference proteome</keyword>
<sequence>AITILPAMADQEVSFNSAFNSLKQELAHAKSSVDQAVKEAVKANELKCNSRWAKNMMSGRSS</sequence>
<organism evidence="1 2">
    <name type="scientific">Cinchona calisaya</name>
    <dbReference type="NCBI Taxonomy" id="153742"/>
    <lineage>
        <taxon>Eukaryota</taxon>
        <taxon>Viridiplantae</taxon>
        <taxon>Streptophyta</taxon>
        <taxon>Embryophyta</taxon>
        <taxon>Tracheophyta</taxon>
        <taxon>Spermatophyta</taxon>
        <taxon>Magnoliopsida</taxon>
        <taxon>eudicotyledons</taxon>
        <taxon>Gunneridae</taxon>
        <taxon>Pentapetalae</taxon>
        <taxon>asterids</taxon>
        <taxon>lamiids</taxon>
        <taxon>Gentianales</taxon>
        <taxon>Rubiaceae</taxon>
        <taxon>Cinchonoideae</taxon>
        <taxon>Cinchoneae</taxon>
        <taxon>Cinchona</taxon>
    </lineage>
</organism>
<dbReference type="EMBL" id="JBJUIK010000005">
    <property type="protein sequence ID" value="KAL3528232.1"/>
    <property type="molecule type" value="Genomic_DNA"/>
</dbReference>
<evidence type="ECO:0000313" key="1">
    <source>
        <dbReference type="EMBL" id="KAL3528232.1"/>
    </source>
</evidence>
<gene>
    <name evidence="1" type="ORF">ACH5RR_012888</name>
</gene>
<evidence type="ECO:0000313" key="2">
    <source>
        <dbReference type="Proteomes" id="UP001630127"/>
    </source>
</evidence>
<feature type="non-terminal residue" evidence="1">
    <location>
        <position position="1"/>
    </location>
</feature>
<proteinExistence type="predicted"/>
<comment type="caution">
    <text evidence="1">The sequence shown here is derived from an EMBL/GenBank/DDBJ whole genome shotgun (WGS) entry which is preliminary data.</text>
</comment>
<protein>
    <submittedName>
        <fullName evidence="1">Uncharacterized protein</fullName>
    </submittedName>
</protein>
<reference evidence="1 2" key="1">
    <citation type="submission" date="2024-11" db="EMBL/GenBank/DDBJ databases">
        <title>A near-complete genome assembly of Cinchona calisaya.</title>
        <authorList>
            <person name="Lian D.C."/>
            <person name="Zhao X.W."/>
            <person name="Wei L."/>
        </authorList>
    </citation>
    <scope>NUCLEOTIDE SEQUENCE [LARGE SCALE GENOMIC DNA]</scope>
    <source>
        <tissue evidence="1">Nenye</tissue>
    </source>
</reference>
<accession>A0ABD3ABP7</accession>
<name>A0ABD3ABP7_9GENT</name>
<dbReference type="AlphaFoldDB" id="A0ABD3ABP7"/>
<dbReference type="Proteomes" id="UP001630127">
    <property type="component" value="Unassembled WGS sequence"/>
</dbReference>